<dbReference type="InterPro" id="IPR036291">
    <property type="entry name" value="NAD(P)-bd_dom_sf"/>
</dbReference>
<evidence type="ECO:0000313" key="2">
    <source>
        <dbReference type="EMBL" id="HJG13742.1"/>
    </source>
</evidence>
<sequence>MEKKILICGHRSFVATGLINKFKTAGIDFDCFSRGKEERNGNVVTGDVFLMHQNSELSENYDTVVNYILLKGKSVEENIQYCQSLLQFCKDKHVKHLIQISSISVYPNESLEVDETSAIEEDYHNKGGYASIKVAVDHYLMEHPIGGLHVSFVRPGYIYTKNQDISKAGILVSKFGLNILLGDKRTTLPLICREKIHEALLRIIQTDKKESVYLLLNKDKEEGTKYNFVTRQWNVKPICLPYFFLMIIAKGLKSIGIAKQHHYLKVVGLFKRTWFNSAKTEQVLNLDLGKRKIAVIGAGTYGSYTSDLLASVYPHEDITLIDVGDSRLKTESEMGYISHVVNAPYEGLQKARFFGYGGASAKWGGQLLTFTENDFANPTEFMKGIVALDIKYKDRVLAKFGLENKIPEVRLEHNLFTKTGIWLSYFHRNLFTHFRIAKNKKIKLLSNSRVIKFLNEGKLITGIELIQHGQHKTLSFDQYFLTSGAFESSRLLVESGLSKEKGAMTFSDHLSQRAFKVKSGPQMGDQDFTFHVQGASLVTKRFVGEVDGYSFYSQPICNEDFPFFRDLKKLLFGHKFRAGLLMNIIKNIPSCVAFAWNMIILKRMYIYKNEFYLQIDIEAPRESGKMSMNNEKDAFGERSVDVDLTIMPKTGELFTKARACVKSYLDKNGVVYEELPFSTSAEKYEDVYHPFGMFCDFNSVEDYFQRFENMLVVNTGVLPRAGGINSTCAVLPLVEEYVNNVME</sequence>
<reference evidence="2" key="1">
    <citation type="journal article" date="2021" name="PeerJ">
        <title>Extensive microbial diversity within the chicken gut microbiome revealed by metagenomics and culture.</title>
        <authorList>
            <person name="Gilroy R."/>
            <person name="Ravi A."/>
            <person name="Getino M."/>
            <person name="Pursley I."/>
            <person name="Horton D.L."/>
            <person name="Alikhan N.F."/>
            <person name="Baker D."/>
            <person name="Gharbi K."/>
            <person name="Hall N."/>
            <person name="Watson M."/>
            <person name="Adriaenssens E.M."/>
            <person name="Foster-Nyarko E."/>
            <person name="Jarju S."/>
            <person name="Secka A."/>
            <person name="Antonio M."/>
            <person name="Oren A."/>
            <person name="Chaudhuri R.R."/>
            <person name="La Ragione R."/>
            <person name="Hildebrand F."/>
            <person name="Pallen M.J."/>
        </authorList>
    </citation>
    <scope>NUCLEOTIDE SEQUENCE</scope>
    <source>
        <strain evidence="2">CHK154-13316</strain>
    </source>
</reference>
<dbReference type="Gene3D" id="3.40.50.720">
    <property type="entry name" value="NAD(P)-binding Rossmann-like Domain"/>
    <property type="match status" value="1"/>
</dbReference>
<dbReference type="Gene3D" id="3.50.50.60">
    <property type="entry name" value="FAD/NAD(P)-binding domain"/>
    <property type="match status" value="1"/>
</dbReference>
<comment type="caution">
    <text evidence="2">The sequence shown here is derived from an EMBL/GenBank/DDBJ whole genome shotgun (WGS) entry which is preliminary data.</text>
</comment>
<name>A0A921I983_9BACE</name>
<feature type="domain" description="NAD-dependent epimerase/dehydratase" evidence="1">
    <location>
        <begin position="5"/>
        <end position="183"/>
    </location>
</feature>
<evidence type="ECO:0000259" key="1">
    <source>
        <dbReference type="Pfam" id="PF01370"/>
    </source>
</evidence>
<dbReference type="SUPFAM" id="SSF51735">
    <property type="entry name" value="NAD(P)-binding Rossmann-fold domains"/>
    <property type="match status" value="1"/>
</dbReference>
<reference evidence="2" key="2">
    <citation type="submission" date="2021-09" db="EMBL/GenBank/DDBJ databases">
        <authorList>
            <person name="Gilroy R."/>
        </authorList>
    </citation>
    <scope>NUCLEOTIDE SEQUENCE</scope>
    <source>
        <strain evidence="2">CHK154-13316</strain>
    </source>
</reference>
<dbReference type="InterPro" id="IPR036188">
    <property type="entry name" value="FAD/NAD-bd_sf"/>
</dbReference>
<gene>
    <name evidence="2" type="ORF">K8V07_17670</name>
</gene>
<accession>A0A921I983</accession>
<evidence type="ECO:0000313" key="3">
    <source>
        <dbReference type="Proteomes" id="UP000747074"/>
    </source>
</evidence>
<proteinExistence type="predicted"/>
<dbReference type="AlphaFoldDB" id="A0A921I983"/>
<dbReference type="InterPro" id="IPR001509">
    <property type="entry name" value="Epimerase_deHydtase"/>
</dbReference>
<dbReference type="EMBL" id="DYVL01000194">
    <property type="protein sequence ID" value="HJG13742.1"/>
    <property type="molecule type" value="Genomic_DNA"/>
</dbReference>
<dbReference type="Proteomes" id="UP000747074">
    <property type="component" value="Unassembled WGS sequence"/>
</dbReference>
<dbReference type="SUPFAM" id="SSF51905">
    <property type="entry name" value="FAD/NAD(P)-binding domain"/>
    <property type="match status" value="1"/>
</dbReference>
<organism evidence="2 3">
    <name type="scientific">Bacteroides xylanisolvens</name>
    <dbReference type="NCBI Taxonomy" id="371601"/>
    <lineage>
        <taxon>Bacteria</taxon>
        <taxon>Pseudomonadati</taxon>
        <taxon>Bacteroidota</taxon>
        <taxon>Bacteroidia</taxon>
        <taxon>Bacteroidales</taxon>
        <taxon>Bacteroidaceae</taxon>
        <taxon>Bacteroides</taxon>
    </lineage>
</organism>
<dbReference type="Pfam" id="PF01370">
    <property type="entry name" value="Epimerase"/>
    <property type="match status" value="1"/>
</dbReference>
<protein>
    <submittedName>
        <fullName evidence="2">NAD(P)-dependent oxidoreductase</fullName>
    </submittedName>
</protein>